<organism evidence="1 2">
    <name type="scientific">Rhodocollybia butyracea</name>
    <dbReference type="NCBI Taxonomy" id="206335"/>
    <lineage>
        <taxon>Eukaryota</taxon>
        <taxon>Fungi</taxon>
        <taxon>Dikarya</taxon>
        <taxon>Basidiomycota</taxon>
        <taxon>Agaricomycotina</taxon>
        <taxon>Agaricomycetes</taxon>
        <taxon>Agaricomycetidae</taxon>
        <taxon>Agaricales</taxon>
        <taxon>Marasmiineae</taxon>
        <taxon>Omphalotaceae</taxon>
        <taxon>Rhodocollybia</taxon>
    </lineage>
</organism>
<evidence type="ECO:0000313" key="1">
    <source>
        <dbReference type="EMBL" id="KAF9064556.1"/>
    </source>
</evidence>
<dbReference type="Proteomes" id="UP000772434">
    <property type="component" value="Unassembled WGS sequence"/>
</dbReference>
<sequence>MPACFPFLRSAVNVISKPCKSSRITPLLRSCQNSQQISSANQNPVLARFNFLRAFVCFDIQNTPFDSSINASWSVSFLLALLPGKFLKDGDGRFLGLIQVAKVLHMGTRIWVPSNSFIPLAIAWRHRYKADDINSYSCPPTFLCRSPLLEFLQI</sequence>
<gene>
    <name evidence="1" type="ORF">BDP27DRAFT_157300</name>
</gene>
<protein>
    <submittedName>
        <fullName evidence="1">Uncharacterized protein</fullName>
    </submittedName>
</protein>
<proteinExistence type="predicted"/>
<dbReference type="EMBL" id="JADNRY010000121">
    <property type="protein sequence ID" value="KAF9064556.1"/>
    <property type="molecule type" value="Genomic_DNA"/>
</dbReference>
<reference evidence="1" key="1">
    <citation type="submission" date="2020-11" db="EMBL/GenBank/DDBJ databases">
        <authorList>
            <consortium name="DOE Joint Genome Institute"/>
            <person name="Ahrendt S."/>
            <person name="Riley R."/>
            <person name="Andreopoulos W."/>
            <person name="Labutti K."/>
            <person name="Pangilinan J."/>
            <person name="Ruiz-Duenas F.J."/>
            <person name="Barrasa J.M."/>
            <person name="Sanchez-Garcia M."/>
            <person name="Camarero S."/>
            <person name="Miyauchi S."/>
            <person name="Serrano A."/>
            <person name="Linde D."/>
            <person name="Babiker R."/>
            <person name="Drula E."/>
            <person name="Ayuso-Fernandez I."/>
            <person name="Pacheco R."/>
            <person name="Padilla G."/>
            <person name="Ferreira P."/>
            <person name="Barriuso J."/>
            <person name="Kellner H."/>
            <person name="Castanera R."/>
            <person name="Alfaro M."/>
            <person name="Ramirez L."/>
            <person name="Pisabarro A.G."/>
            <person name="Kuo A."/>
            <person name="Tritt A."/>
            <person name="Lipzen A."/>
            <person name="He G."/>
            <person name="Yan M."/>
            <person name="Ng V."/>
            <person name="Cullen D."/>
            <person name="Martin F."/>
            <person name="Rosso M.-N."/>
            <person name="Henrissat B."/>
            <person name="Hibbett D."/>
            <person name="Martinez A.T."/>
            <person name="Grigoriev I.V."/>
        </authorList>
    </citation>
    <scope>NUCLEOTIDE SEQUENCE</scope>
    <source>
        <strain evidence="1">AH 40177</strain>
    </source>
</reference>
<keyword evidence="2" id="KW-1185">Reference proteome</keyword>
<evidence type="ECO:0000313" key="2">
    <source>
        <dbReference type="Proteomes" id="UP000772434"/>
    </source>
</evidence>
<accession>A0A9P5PJN0</accession>
<dbReference type="AlphaFoldDB" id="A0A9P5PJN0"/>
<comment type="caution">
    <text evidence="1">The sequence shown here is derived from an EMBL/GenBank/DDBJ whole genome shotgun (WGS) entry which is preliminary data.</text>
</comment>
<name>A0A9P5PJN0_9AGAR</name>